<reference evidence="1 2" key="1">
    <citation type="submission" date="2018-09" db="EMBL/GenBank/DDBJ databases">
        <authorList>
            <person name="Livingstone P.G."/>
            <person name="Whitworth D.E."/>
        </authorList>
    </citation>
    <scope>NUCLEOTIDE SEQUENCE [LARGE SCALE GENOMIC DNA]</scope>
    <source>
        <strain evidence="1 2">CA031B</strain>
    </source>
</reference>
<keyword evidence="2" id="KW-1185">Reference proteome</keyword>
<dbReference type="EMBL" id="RAWI01000017">
    <property type="protein sequence ID" value="RKI15499.1"/>
    <property type="molecule type" value="Genomic_DNA"/>
</dbReference>
<dbReference type="RefSeq" id="WP_120538344.1">
    <property type="nucleotide sequence ID" value="NZ_RAWI01000017.1"/>
</dbReference>
<evidence type="ECO:0000313" key="2">
    <source>
        <dbReference type="Proteomes" id="UP000278907"/>
    </source>
</evidence>
<organism evidence="1 2">
    <name type="scientific">Corallococcus praedator</name>
    <dbReference type="NCBI Taxonomy" id="2316724"/>
    <lineage>
        <taxon>Bacteria</taxon>
        <taxon>Pseudomonadati</taxon>
        <taxon>Myxococcota</taxon>
        <taxon>Myxococcia</taxon>
        <taxon>Myxococcales</taxon>
        <taxon>Cystobacterineae</taxon>
        <taxon>Myxococcaceae</taxon>
        <taxon>Corallococcus</taxon>
    </lineage>
</organism>
<gene>
    <name evidence="1" type="ORF">D7Y13_03970</name>
</gene>
<evidence type="ECO:0008006" key="3">
    <source>
        <dbReference type="Google" id="ProtNLM"/>
    </source>
</evidence>
<protein>
    <recommendedName>
        <fullName evidence="3">DUF4258 domain-containing protein</fullName>
    </recommendedName>
</protein>
<accession>A0ABX9QPC4</accession>
<sequence length="69" mass="7804">MFTGVKVFSATKAKEREELGENVTRWIKSNSDLEIVDRVVCQSSDNEFHCYTLVLFYKHAKPAVPATAP</sequence>
<name>A0ABX9QPC4_9BACT</name>
<dbReference type="Proteomes" id="UP000278907">
    <property type="component" value="Unassembled WGS sequence"/>
</dbReference>
<comment type="caution">
    <text evidence="1">The sequence shown here is derived from an EMBL/GenBank/DDBJ whole genome shotgun (WGS) entry which is preliminary data.</text>
</comment>
<evidence type="ECO:0000313" key="1">
    <source>
        <dbReference type="EMBL" id="RKI15499.1"/>
    </source>
</evidence>
<proteinExistence type="predicted"/>